<keyword evidence="12" id="KW-1185">Reference proteome</keyword>
<dbReference type="PANTHER" id="PTHR45695:SF9">
    <property type="entry name" value="LEUCOKININ RECEPTOR"/>
    <property type="match status" value="1"/>
</dbReference>
<comment type="similarity">
    <text evidence="2">Belongs to the G-protein coupled receptor 1 family.</text>
</comment>
<dbReference type="EMBL" id="CAIIXF020000009">
    <property type="protein sequence ID" value="CAH1793808.1"/>
    <property type="molecule type" value="Genomic_DNA"/>
</dbReference>
<organism evidence="11 12">
    <name type="scientific">Owenia fusiformis</name>
    <name type="common">Polychaete worm</name>
    <dbReference type="NCBI Taxonomy" id="6347"/>
    <lineage>
        <taxon>Eukaryota</taxon>
        <taxon>Metazoa</taxon>
        <taxon>Spiralia</taxon>
        <taxon>Lophotrochozoa</taxon>
        <taxon>Annelida</taxon>
        <taxon>Polychaeta</taxon>
        <taxon>Sedentaria</taxon>
        <taxon>Canalipalpata</taxon>
        <taxon>Sabellida</taxon>
        <taxon>Oweniida</taxon>
        <taxon>Oweniidae</taxon>
        <taxon>Owenia</taxon>
    </lineage>
</organism>
<evidence type="ECO:0000313" key="11">
    <source>
        <dbReference type="EMBL" id="CAH1793808.1"/>
    </source>
</evidence>
<accession>A0A8J1ULI5</accession>
<feature type="compositionally biased region" description="Acidic residues" evidence="9">
    <location>
        <begin position="479"/>
        <end position="488"/>
    </location>
</feature>
<reference evidence="11" key="1">
    <citation type="submission" date="2022-03" db="EMBL/GenBank/DDBJ databases">
        <authorList>
            <person name="Martin C."/>
        </authorList>
    </citation>
    <scope>NUCLEOTIDE SEQUENCE</scope>
</reference>
<keyword evidence="6 10" id="KW-0472">Membrane</keyword>
<dbReference type="PRINTS" id="PR01012">
    <property type="entry name" value="NRPEPTIDEYR"/>
</dbReference>
<feature type="transmembrane region" description="Helical" evidence="10">
    <location>
        <begin position="280"/>
        <end position="301"/>
    </location>
</feature>
<evidence type="ECO:0000256" key="7">
    <source>
        <dbReference type="ARBA" id="ARBA00023170"/>
    </source>
</evidence>
<dbReference type="SUPFAM" id="SSF81321">
    <property type="entry name" value="Family A G protein-coupled receptor-like"/>
    <property type="match status" value="1"/>
</dbReference>
<dbReference type="AlphaFoldDB" id="A0A8J1ULI5"/>
<gene>
    <name evidence="11" type="ORF">OFUS_LOCUS18611</name>
</gene>
<keyword evidence="4 10" id="KW-1133">Transmembrane helix</keyword>
<evidence type="ECO:0000256" key="3">
    <source>
        <dbReference type="ARBA" id="ARBA00022692"/>
    </source>
</evidence>
<evidence type="ECO:0000256" key="9">
    <source>
        <dbReference type="SAM" id="MobiDB-lite"/>
    </source>
</evidence>
<feature type="region of interest" description="Disordered" evidence="9">
    <location>
        <begin position="466"/>
        <end position="488"/>
    </location>
</feature>
<dbReference type="Pfam" id="PF00001">
    <property type="entry name" value="7tm_1"/>
    <property type="match status" value="1"/>
</dbReference>
<feature type="transmembrane region" description="Helical" evidence="10">
    <location>
        <begin position="94"/>
        <end position="119"/>
    </location>
</feature>
<dbReference type="InterPro" id="IPR000611">
    <property type="entry name" value="NPY_rcpt"/>
</dbReference>
<evidence type="ECO:0000256" key="5">
    <source>
        <dbReference type="ARBA" id="ARBA00023040"/>
    </source>
</evidence>
<evidence type="ECO:0000256" key="1">
    <source>
        <dbReference type="ARBA" id="ARBA00004141"/>
    </source>
</evidence>
<keyword evidence="5" id="KW-0297">G-protein coupled receptor</keyword>
<feature type="transmembrane region" description="Helical" evidence="10">
    <location>
        <begin position="131"/>
        <end position="156"/>
    </location>
</feature>
<evidence type="ECO:0000256" key="6">
    <source>
        <dbReference type="ARBA" id="ARBA00023136"/>
    </source>
</evidence>
<dbReference type="CDD" id="cd14993">
    <property type="entry name" value="7tmA_CCKR-like"/>
    <property type="match status" value="1"/>
</dbReference>
<keyword evidence="7" id="KW-0675">Receptor</keyword>
<protein>
    <submittedName>
        <fullName evidence="11">Uncharacterized protein</fullName>
    </submittedName>
</protein>
<dbReference type="Gene3D" id="1.20.1070.10">
    <property type="entry name" value="Rhodopsin 7-helix transmembrane proteins"/>
    <property type="match status" value="1"/>
</dbReference>
<evidence type="ECO:0000256" key="10">
    <source>
        <dbReference type="SAM" id="Phobius"/>
    </source>
</evidence>
<sequence length="488" mass="55368">MNENQSDWSLEVSVADYDGVNATIYGWPQLGQDFKPRNEILDEIRKSFFKYHEPISSTLISLYAIIFTLGFIGNVLVIYVFIKNPRMRTVTNCFLVNLSLCDLMVVCICMPFAVAMEIYSNWIYGNAMCKIVNFCQGISVSASILTITVISGERFYAIAKPLKARVILSRTRMRRLIILIWGLAVLVALPQIFVRQEIEHMEILTVRLMACTENWTSDIGKNIYSLAIFVFLYLIPLALIFSGYLHIGCKLWYADTTIESDLITRRAKRKLEGRRRTSKLLVVIATLFGVSWLPMHILSIVLDFTDMEIPNKAAFMHAFKYAIWFGHFNSSLNPLCYWIMSQSFRNALVSQWYCLFKGASQRTLNINASQQYLKDASQCTNGSLSSHRATIERNKRYHASTLRRMHSIVNGNSELIVFKGTPCSIVITEASPSDGDISLSELDIGADQCVSPSLLCPDQDSTYLERLRDQSRPSSPSSDEIEVESGLF</sequence>
<dbReference type="PRINTS" id="PR00237">
    <property type="entry name" value="GPCRRHODOPSN"/>
</dbReference>
<evidence type="ECO:0000256" key="4">
    <source>
        <dbReference type="ARBA" id="ARBA00022989"/>
    </source>
</evidence>
<dbReference type="GO" id="GO:0004983">
    <property type="term" value="F:neuropeptide Y receptor activity"/>
    <property type="evidence" value="ECO:0007669"/>
    <property type="project" value="InterPro"/>
</dbReference>
<dbReference type="Proteomes" id="UP000749559">
    <property type="component" value="Unassembled WGS sequence"/>
</dbReference>
<evidence type="ECO:0000313" key="12">
    <source>
        <dbReference type="Proteomes" id="UP000749559"/>
    </source>
</evidence>
<dbReference type="GO" id="GO:0005886">
    <property type="term" value="C:plasma membrane"/>
    <property type="evidence" value="ECO:0007669"/>
    <property type="project" value="TreeGrafter"/>
</dbReference>
<comment type="caution">
    <text evidence="11">The sequence shown here is derived from an EMBL/GenBank/DDBJ whole genome shotgun (WGS) entry which is preliminary data.</text>
</comment>
<evidence type="ECO:0000256" key="2">
    <source>
        <dbReference type="ARBA" id="ARBA00010663"/>
    </source>
</evidence>
<comment type="subcellular location">
    <subcellularLocation>
        <location evidence="1">Membrane</location>
        <topology evidence="1">Multi-pass membrane protein</topology>
    </subcellularLocation>
</comment>
<dbReference type="SMART" id="SM01381">
    <property type="entry name" value="7TM_GPCR_Srsx"/>
    <property type="match status" value="1"/>
</dbReference>
<dbReference type="OrthoDB" id="10037617at2759"/>
<name>A0A8J1ULI5_OWEFU</name>
<keyword evidence="3 10" id="KW-0812">Transmembrane</keyword>
<evidence type="ECO:0000256" key="8">
    <source>
        <dbReference type="ARBA" id="ARBA00023224"/>
    </source>
</evidence>
<dbReference type="PROSITE" id="PS50262">
    <property type="entry name" value="G_PROTEIN_RECEP_F1_2"/>
    <property type="match status" value="1"/>
</dbReference>
<feature type="transmembrane region" description="Helical" evidence="10">
    <location>
        <begin position="223"/>
        <end position="245"/>
    </location>
</feature>
<dbReference type="InterPro" id="IPR017452">
    <property type="entry name" value="GPCR_Rhodpsn_7TM"/>
</dbReference>
<feature type="transmembrane region" description="Helical" evidence="10">
    <location>
        <begin position="60"/>
        <end position="82"/>
    </location>
</feature>
<dbReference type="PANTHER" id="PTHR45695">
    <property type="entry name" value="LEUCOKININ RECEPTOR-RELATED"/>
    <property type="match status" value="1"/>
</dbReference>
<keyword evidence="8" id="KW-0807">Transducer</keyword>
<dbReference type="InterPro" id="IPR000276">
    <property type="entry name" value="GPCR_Rhodpsn"/>
</dbReference>
<proteinExistence type="inferred from homology"/>
<feature type="transmembrane region" description="Helical" evidence="10">
    <location>
        <begin position="176"/>
        <end position="194"/>
    </location>
</feature>